<gene>
    <name evidence="1" type="ORF">GcC1_155024</name>
</gene>
<reference evidence="1 2" key="1">
    <citation type="journal article" date="2018" name="BMC Genomics">
        <title>Comparative genome analyses reveal sequence features reflecting distinct modes of host-adaptation between dicot and monocot powdery mildew.</title>
        <authorList>
            <person name="Wu Y."/>
            <person name="Ma X."/>
            <person name="Pan Z."/>
            <person name="Kale S.D."/>
            <person name="Song Y."/>
            <person name="King H."/>
            <person name="Zhang Q."/>
            <person name="Presley C."/>
            <person name="Deng X."/>
            <person name="Wei C.I."/>
            <person name="Xiao S."/>
        </authorList>
    </citation>
    <scope>NUCLEOTIDE SEQUENCE [LARGE SCALE GENOMIC DNA]</scope>
    <source>
        <strain evidence="1">UCSC1</strain>
    </source>
</reference>
<evidence type="ECO:0000313" key="2">
    <source>
        <dbReference type="Proteomes" id="UP000285405"/>
    </source>
</evidence>
<comment type="caution">
    <text evidence="1">The sequence shown here is derived from an EMBL/GenBank/DDBJ whole genome shotgun (WGS) entry which is preliminary data.</text>
</comment>
<accession>A0A420HW54</accession>
<evidence type="ECO:0000313" key="1">
    <source>
        <dbReference type="EMBL" id="RKF61589.1"/>
    </source>
</evidence>
<dbReference type="OrthoDB" id="3595120at2759"/>
<name>A0A420HW54_9PEZI</name>
<organism evidence="1 2">
    <name type="scientific">Golovinomyces cichoracearum</name>
    <dbReference type="NCBI Taxonomy" id="62708"/>
    <lineage>
        <taxon>Eukaryota</taxon>
        <taxon>Fungi</taxon>
        <taxon>Dikarya</taxon>
        <taxon>Ascomycota</taxon>
        <taxon>Pezizomycotina</taxon>
        <taxon>Leotiomycetes</taxon>
        <taxon>Erysiphales</taxon>
        <taxon>Erysiphaceae</taxon>
        <taxon>Golovinomyces</taxon>
    </lineage>
</organism>
<protein>
    <submittedName>
        <fullName evidence="1">Uncharacterized protein</fullName>
    </submittedName>
</protein>
<dbReference type="Proteomes" id="UP000285405">
    <property type="component" value="Unassembled WGS sequence"/>
</dbReference>
<dbReference type="AlphaFoldDB" id="A0A420HW54"/>
<dbReference type="EMBL" id="MCBR01015506">
    <property type="protein sequence ID" value="RKF61589.1"/>
    <property type="molecule type" value="Genomic_DNA"/>
</dbReference>
<sequence length="151" mass="17883">MDIENLIIYDLQNHKVRKTEHKWARKALRQLREVLERLRNGPIDYKKLAEDIQVEVSLMDLFQISSDLSKAFRLLSTRANERSGKLNEQRVKSSFFGDVAQHRYDKIGLRRSQQEERKIFKMEQKAFRIPVTIKIQRNGRIVNLTMTKNAA</sequence>
<proteinExistence type="predicted"/>